<feature type="transmembrane region" description="Helical" evidence="1">
    <location>
        <begin position="319"/>
        <end position="338"/>
    </location>
</feature>
<dbReference type="InterPro" id="IPR052529">
    <property type="entry name" value="Bact_Transport_Assoc"/>
</dbReference>
<feature type="transmembrane region" description="Helical" evidence="1">
    <location>
        <begin position="218"/>
        <end position="240"/>
    </location>
</feature>
<dbReference type="Proteomes" id="UP000031327">
    <property type="component" value="Unassembled WGS sequence"/>
</dbReference>
<dbReference type="EMBL" id="JWIC01000007">
    <property type="protein sequence ID" value="KID55766.1"/>
    <property type="molecule type" value="Genomic_DNA"/>
</dbReference>
<feature type="transmembrane region" description="Helical" evidence="1">
    <location>
        <begin position="12"/>
        <end position="35"/>
    </location>
</feature>
<protein>
    <recommendedName>
        <fullName evidence="2">DUF418 domain-containing protein</fullName>
    </recommendedName>
</protein>
<dbReference type="InterPro" id="IPR007349">
    <property type="entry name" value="DUF418"/>
</dbReference>
<evidence type="ECO:0000259" key="2">
    <source>
        <dbReference type="Pfam" id="PF04235"/>
    </source>
</evidence>
<keyword evidence="1" id="KW-0472">Membrane</keyword>
<proteinExistence type="predicted"/>
<keyword evidence="1" id="KW-1133">Transmembrane helix</keyword>
<feature type="transmembrane region" description="Helical" evidence="1">
    <location>
        <begin position="246"/>
        <end position="268"/>
    </location>
</feature>
<gene>
    <name evidence="3" type="ORF">JF50_15510</name>
</gene>
<feature type="transmembrane region" description="Helical" evidence="1">
    <location>
        <begin position="86"/>
        <end position="103"/>
    </location>
</feature>
<feature type="domain" description="DUF418" evidence="2">
    <location>
        <begin position="211"/>
        <end position="349"/>
    </location>
</feature>
<evidence type="ECO:0000313" key="4">
    <source>
        <dbReference type="Proteomes" id="UP000031327"/>
    </source>
</evidence>
<sequence>MRRVEAIDFIRGVAVLGLPLTNLMYMSNFTSGSVAPSTQWNDELISYLVDVFAHGKFRTVFSILFGVSLCLVYAKHQEGRAAEIKSRLFILGAIGCVHGFVVWPGDILLNYALSGLLVLSVMKLDTRTLMKLAACSILIPIGILILLIYQGGETTNSYQLDLDEVGFSLLGLLAFNFENYLSMLMLLPTITLWYVFGLMIIGVLLYRAYWQFKAVVPIRFCLFLLMPISVVSSSIARALLSADYRVIYELLNWLFAIPLSVAVVCIILNCRNSKVFQGSLLSHAGKNALSLYLMQSVLGVGLFQFAFPTWKIYFTHTDYFLLFISFTILQLALVWCLWRVSLRGPAEWFIAHCQAYLNRREY</sequence>
<evidence type="ECO:0000313" key="3">
    <source>
        <dbReference type="EMBL" id="KID55766.1"/>
    </source>
</evidence>
<dbReference type="RefSeq" id="WP_039610342.1">
    <property type="nucleotide sequence ID" value="NZ_JWIC01000007.1"/>
</dbReference>
<feature type="transmembrane region" description="Helical" evidence="1">
    <location>
        <begin position="55"/>
        <end position="74"/>
    </location>
</feature>
<feature type="transmembrane region" description="Helical" evidence="1">
    <location>
        <begin position="109"/>
        <end position="125"/>
    </location>
</feature>
<dbReference type="AlphaFoldDB" id="A0A0C1Q5A8"/>
<organism evidence="3 4">
    <name type="scientific">Pseudoalteromonas luteoviolacea</name>
    <dbReference type="NCBI Taxonomy" id="43657"/>
    <lineage>
        <taxon>Bacteria</taxon>
        <taxon>Pseudomonadati</taxon>
        <taxon>Pseudomonadota</taxon>
        <taxon>Gammaproteobacteria</taxon>
        <taxon>Alteromonadales</taxon>
        <taxon>Pseudoalteromonadaceae</taxon>
        <taxon>Pseudoalteromonas</taxon>
    </lineage>
</organism>
<name>A0A0C1Q5A8_9GAMM</name>
<reference evidence="3 4" key="1">
    <citation type="submission" date="2014-12" db="EMBL/GenBank/DDBJ databases">
        <title>Draft Genome Sequence of Pseudoalteromonas luteoviolacea HI1.</title>
        <authorList>
            <person name="Asahina A.Y."/>
            <person name="Hadfield M.G."/>
        </authorList>
    </citation>
    <scope>NUCLEOTIDE SEQUENCE [LARGE SCALE GENOMIC DNA]</scope>
    <source>
        <strain evidence="3 4">HI1</strain>
    </source>
</reference>
<dbReference type="PANTHER" id="PTHR30590:SF2">
    <property type="entry name" value="INNER MEMBRANE PROTEIN"/>
    <property type="match status" value="1"/>
</dbReference>
<accession>A0A0C1Q5A8</accession>
<dbReference type="OrthoDB" id="9807744at2"/>
<feature type="transmembrane region" description="Helical" evidence="1">
    <location>
        <begin position="180"/>
        <end position="206"/>
    </location>
</feature>
<evidence type="ECO:0000256" key="1">
    <source>
        <dbReference type="SAM" id="Phobius"/>
    </source>
</evidence>
<feature type="transmembrane region" description="Helical" evidence="1">
    <location>
        <begin position="289"/>
        <end position="307"/>
    </location>
</feature>
<dbReference type="PANTHER" id="PTHR30590">
    <property type="entry name" value="INNER MEMBRANE PROTEIN"/>
    <property type="match status" value="1"/>
</dbReference>
<dbReference type="Pfam" id="PF04235">
    <property type="entry name" value="DUF418"/>
    <property type="match status" value="1"/>
</dbReference>
<keyword evidence="1" id="KW-0812">Transmembrane</keyword>
<feature type="transmembrane region" description="Helical" evidence="1">
    <location>
        <begin position="132"/>
        <end position="152"/>
    </location>
</feature>
<comment type="caution">
    <text evidence="3">The sequence shown here is derived from an EMBL/GenBank/DDBJ whole genome shotgun (WGS) entry which is preliminary data.</text>
</comment>